<dbReference type="SUPFAM" id="SSF53448">
    <property type="entry name" value="Nucleotide-diphospho-sugar transferases"/>
    <property type="match status" value="1"/>
</dbReference>
<keyword evidence="3" id="KW-1185">Reference proteome</keyword>
<reference evidence="2" key="2">
    <citation type="submission" date="2022-05" db="EMBL/GenBank/DDBJ databases">
        <authorList>
            <person name="Kim J.-S."/>
            <person name="Lee K."/>
            <person name="Suh M."/>
            <person name="Eom M."/>
            <person name="Kim J.-S."/>
            <person name="Kim D.-S."/>
            <person name="Ko S.-H."/>
            <person name="Shin Y."/>
            <person name="Lee J.-S."/>
        </authorList>
    </citation>
    <scope>NUCLEOTIDE SEQUENCE</scope>
    <source>
        <strain evidence="2">N237</strain>
    </source>
</reference>
<dbReference type="Pfam" id="PF12804">
    <property type="entry name" value="NTP_transf_3"/>
    <property type="match status" value="1"/>
</dbReference>
<reference evidence="2" key="1">
    <citation type="journal article" date="2018" name="Int. J. Syst. Evol. Microbiol.">
        <title>Jatrophihabitans telluris sp. nov., isolated from sediment soil of lava forest wetlands and the emended description of the genus Jatrophihabitans.</title>
        <authorList>
            <person name="Lee K.C."/>
            <person name="Suh M.K."/>
            <person name="Eom M.K."/>
            <person name="Kim K.K."/>
            <person name="Kim J.S."/>
            <person name="Kim D.S."/>
            <person name="Ko S.H."/>
            <person name="Shin Y.K."/>
            <person name="Lee J.S."/>
        </authorList>
    </citation>
    <scope>NUCLEOTIDE SEQUENCE</scope>
    <source>
        <strain evidence="2">N237</strain>
    </source>
</reference>
<name>A0ABY4R599_9ACTN</name>
<dbReference type="Proteomes" id="UP001056336">
    <property type="component" value="Chromosome"/>
</dbReference>
<accession>A0ABY4R599</accession>
<proteinExistence type="predicted"/>
<dbReference type="EMBL" id="CP097332">
    <property type="protein sequence ID" value="UQX90075.1"/>
    <property type="molecule type" value="Genomic_DNA"/>
</dbReference>
<dbReference type="InterPro" id="IPR025877">
    <property type="entry name" value="MobA-like_NTP_Trfase"/>
</dbReference>
<sequence length="194" mass="20299">MSVPAVAGLVLAAGAGRRFGGPKAEVELDGIRLVDRCVAVLRAGGCDPVLVVARHELSADGARVVINPDPDRGMGSSLSIGLAAVEAAGSGACVLVLVDQVGISPAEIRSLTAVHSRSGEPVVVARREGRRSHPVLLARGVFAEVMLLAEGDSGARRYLDTHAEQVRFVDLDGRIEDIDTVSDLRRLSSRPHSD</sequence>
<dbReference type="PANTHER" id="PTHR43777">
    <property type="entry name" value="MOLYBDENUM COFACTOR CYTIDYLYLTRANSFERASE"/>
    <property type="match status" value="1"/>
</dbReference>
<dbReference type="Gene3D" id="3.90.550.10">
    <property type="entry name" value="Spore Coat Polysaccharide Biosynthesis Protein SpsA, Chain A"/>
    <property type="match status" value="1"/>
</dbReference>
<dbReference type="PANTHER" id="PTHR43777:SF1">
    <property type="entry name" value="MOLYBDENUM COFACTOR CYTIDYLYLTRANSFERASE"/>
    <property type="match status" value="1"/>
</dbReference>
<dbReference type="InterPro" id="IPR029044">
    <property type="entry name" value="Nucleotide-diphossugar_trans"/>
</dbReference>
<evidence type="ECO:0000259" key="1">
    <source>
        <dbReference type="Pfam" id="PF12804"/>
    </source>
</evidence>
<dbReference type="CDD" id="cd04182">
    <property type="entry name" value="GT_2_like_f"/>
    <property type="match status" value="1"/>
</dbReference>
<organism evidence="2 3">
    <name type="scientific">Jatrophihabitans telluris</name>
    <dbReference type="NCBI Taxonomy" id="2038343"/>
    <lineage>
        <taxon>Bacteria</taxon>
        <taxon>Bacillati</taxon>
        <taxon>Actinomycetota</taxon>
        <taxon>Actinomycetes</taxon>
        <taxon>Jatrophihabitantales</taxon>
        <taxon>Jatrophihabitantaceae</taxon>
        <taxon>Jatrophihabitans</taxon>
    </lineage>
</organism>
<protein>
    <submittedName>
        <fullName evidence="2">Nucleotidyltransferase family protein</fullName>
    </submittedName>
</protein>
<feature type="domain" description="MobA-like NTP transferase" evidence="1">
    <location>
        <begin position="8"/>
        <end position="164"/>
    </location>
</feature>
<evidence type="ECO:0000313" key="2">
    <source>
        <dbReference type="EMBL" id="UQX90075.1"/>
    </source>
</evidence>
<evidence type="ECO:0000313" key="3">
    <source>
        <dbReference type="Proteomes" id="UP001056336"/>
    </source>
</evidence>
<gene>
    <name evidence="2" type="ORF">M6D93_08750</name>
</gene>
<dbReference type="RefSeq" id="WP_249773971.1">
    <property type="nucleotide sequence ID" value="NZ_CP097332.1"/>
</dbReference>